<dbReference type="CDD" id="cd07575">
    <property type="entry name" value="Xc-1258_like"/>
    <property type="match status" value="1"/>
</dbReference>
<dbReference type="FunFam" id="3.60.110.10:FF:000004">
    <property type="entry name" value="Carbon-nitrogen hydrolase"/>
    <property type="match status" value="1"/>
</dbReference>
<evidence type="ECO:0000256" key="1">
    <source>
        <dbReference type="ARBA" id="ARBA00010613"/>
    </source>
</evidence>
<evidence type="ECO:0000256" key="2">
    <source>
        <dbReference type="ARBA" id="ARBA00022801"/>
    </source>
</evidence>
<dbReference type="Pfam" id="PF00795">
    <property type="entry name" value="CN_hydrolase"/>
    <property type="match status" value="1"/>
</dbReference>
<dbReference type="Gene3D" id="3.60.110.10">
    <property type="entry name" value="Carbon-nitrogen hydrolase"/>
    <property type="match status" value="1"/>
</dbReference>
<organism evidence="7 8">
    <name type="scientific">Fulvivirga sedimenti</name>
    <dbReference type="NCBI Taxonomy" id="2879465"/>
    <lineage>
        <taxon>Bacteria</taxon>
        <taxon>Pseudomonadati</taxon>
        <taxon>Bacteroidota</taxon>
        <taxon>Cytophagia</taxon>
        <taxon>Cytophagales</taxon>
        <taxon>Fulvivirgaceae</taxon>
        <taxon>Fulvivirga</taxon>
    </lineage>
</organism>
<comment type="catalytic activity">
    <reaction evidence="4">
        <text>a monoamide of a dicarboxylate + H2O = a dicarboxylate + NH4(+)</text>
        <dbReference type="Rhea" id="RHEA:11716"/>
        <dbReference type="ChEBI" id="CHEBI:15377"/>
        <dbReference type="ChEBI" id="CHEBI:28938"/>
        <dbReference type="ChEBI" id="CHEBI:28965"/>
        <dbReference type="ChEBI" id="CHEBI:77450"/>
        <dbReference type="EC" id="3.5.1.3"/>
    </reaction>
</comment>
<dbReference type="EC" id="3.5.1.3" evidence="3"/>
<dbReference type="GO" id="GO:0106008">
    <property type="term" value="F:2-oxoglutaramate amidase activity"/>
    <property type="evidence" value="ECO:0007669"/>
    <property type="project" value="TreeGrafter"/>
</dbReference>
<dbReference type="PANTHER" id="PTHR47799">
    <property type="entry name" value="OMEGA-AMIDASE YAFV"/>
    <property type="match status" value="1"/>
</dbReference>
<sequence length="259" mass="29921">MDDLRITLVQIPLYWKTPQANHSMLEEKITDVKTDLIVLPEMFTTGFTMDAEEVAEPENFTTYRWMKQMAARTNAVITGSCVIRQGKQFYNRLLWVEPSGHILHYDKRHLFRMAGEHSHYTAGTQKLICELKGWKIAPFICYDLRFPVWIRNTYTNGFEYDLALFVANWPAPRANAWDLLLKARAVENSSYVAGVNRIGEDGNGVHYLGESQVVDPRGKEILQMKGEEDVATIWLSKSGLYDYRKKFPVQEDADSFKIE</sequence>
<comment type="similarity">
    <text evidence="1">Belongs to the carbon-nitrogen hydrolase superfamily. NIT1/NIT2 family.</text>
</comment>
<dbReference type="EMBL" id="JAIXNE010000008">
    <property type="protein sequence ID" value="MCA6078978.1"/>
    <property type="molecule type" value="Genomic_DNA"/>
</dbReference>
<dbReference type="InterPro" id="IPR036526">
    <property type="entry name" value="C-N_Hydrolase_sf"/>
</dbReference>
<keyword evidence="8" id="KW-1185">Reference proteome</keyword>
<dbReference type="InterPro" id="IPR001110">
    <property type="entry name" value="UPF0012_CS"/>
</dbReference>
<protein>
    <recommendedName>
        <fullName evidence="5">Omega-amidase YafV</fullName>
        <ecNumber evidence="3">3.5.1.3</ecNumber>
    </recommendedName>
</protein>
<evidence type="ECO:0000313" key="7">
    <source>
        <dbReference type="EMBL" id="MCA6078978.1"/>
    </source>
</evidence>
<dbReference type="PROSITE" id="PS50263">
    <property type="entry name" value="CN_HYDROLASE"/>
    <property type="match status" value="1"/>
</dbReference>
<comment type="caution">
    <text evidence="7">The sequence shown here is derived from an EMBL/GenBank/DDBJ whole genome shotgun (WGS) entry which is preliminary data.</text>
</comment>
<dbReference type="NCBIfam" id="NF007757">
    <property type="entry name" value="PRK10438.1"/>
    <property type="match status" value="1"/>
</dbReference>
<proteinExistence type="inferred from homology"/>
<dbReference type="InterPro" id="IPR003010">
    <property type="entry name" value="C-N_Hydrolase"/>
</dbReference>
<evidence type="ECO:0000313" key="8">
    <source>
        <dbReference type="Proteomes" id="UP001139409"/>
    </source>
</evidence>
<accession>A0A9X1KZK1</accession>
<dbReference type="SUPFAM" id="SSF56317">
    <property type="entry name" value="Carbon-nitrogen hydrolase"/>
    <property type="match status" value="1"/>
</dbReference>
<reference evidence="7" key="1">
    <citation type="submission" date="2021-09" db="EMBL/GenBank/DDBJ databases">
        <title>Fulvivirga sp. isolated from coastal sediment.</title>
        <authorList>
            <person name="Yu H."/>
        </authorList>
    </citation>
    <scope>NUCLEOTIDE SEQUENCE</scope>
    <source>
        <strain evidence="7">1062</strain>
    </source>
</reference>
<dbReference type="AlphaFoldDB" id="A0A9X1KZK1"/>
<evidence type="ECO:0000259" key="6">
    <source>
        <dbReference type="PROSITE" id="PS50263"/>
    </source>
</evidence>
<dbReference type="InterPro" id="IPR052737">
    <property type="entry name" value="Omega-amidase_YafV"/>
</dbReference>
<evidence type="ECO:0000256" key="4">
    <source>
        <dbReference type="ARBA" id="ARBA00052904"/>
    </source>
</evidence>
<feature type="domain" description="CN hydrolase" evidence="6">
    <location>
        <begin position="4"/>
        <end position="237"/>
    </location>
</feature>
<dbReference type="RefSeq" id="WP_225699840.1">
    <property type="nucleotide sequence ID" value="NZ_JAIXNE010000008.1"/>
</dbReference>
<dbReference type="PANTHER" id="PTHR47799:SF1">
    <property type="entry name" value="OMEGA-AMIDASE YAFV"/>
    <property type="match status" value="1"/>
</dbReference>
<keyword evidence="2" id="KW-0378">Hydrolase</keyword>
<name>A0A9X1KZK1_9BACT</name>
<dbReference type="Proteomes" id="UP001139409">
    <property type="component" value="Unassembled WGS sequence"/>
</dbReference>
<dbReference type="PROSITE" id="PS01227">
    <property type="entry name" value="UPF0012"/>
    <property type="match status" value="1"/>
</dbReference>
<evidence type="ECO:0000256" key="3">
    <source>
        <dbReference type="ARBA" id="ARBA00039118"/>
    </source>
</evidence>
<evidence type="ECO:0000256" key="5">
    <source>
        <dbReference type="ARBA" id="ARBA00072139"/>
    </source>
</evidence>
<gene>
    <name evidence="7" type="ORF">LDX50_29160</name>
</gene>
<dbReference type="GO" id="GO:0050152">
    <property type="term" value="F:omega-amidase activity"/>
    <property type="evidence" value="ECO:0007669"/>
    <property type="project" value="UniProtKB-EC"/>
</dbReference>